<keyword evidence="2" id="KW-0813">Transport</keyword>
<evidence type="ECO:0000256" key="4">
    <source>
        <dbReference type="ARBA" id="ARBA00022989"/>
    </source>
</evidence>
<evidence type="ECO:0000256" key="6">
    <source>
        <dbReference type="SAM" id="MobiDB-lite"/>
    </source>
</evidence>
<feature type="transmembrane region" description="Helical" evidence="7">
    <location>
        <begin position="338"/>
        <end position="356"/>
    </location>
</feature>
<name>A0A2T9XZ63_9FUNG</name>
<feature type="transmembrane region" description="Helical" evidence="7">
    <location>
        <begin position="305"/>
        <end position="326"/>
    </location>
</feature>
<keyword evidence="4 7" id="KW-1133">Transmembrane helix</keyword>
<evidence type="ECO:0000313" key="9">
    <source>
        <dbReference type="Proteomes" id="UP000245609"/>
    </source>
</evidence>
<evidence type="ECO:0000256" key="7">
    <source>
        <dbReference type="SAM" id="Phobius"/>
    </source>
</evidence>
<dbReference type="Pfam" id="PF07690">
    <property type="entry name" value="MFS_1"/>
    <property type="match status" value="1"/>
</dbReference>
<dbReference type="SUPFAM" id="SSF103473">
    <property type="entry name" value="MFS general substrate transporter"/>
    <property type="match status" value="1"/>
</dbReference>
<comment type="caution">
    <text evidence="8">The sequence shown here is derived from an EMBL/GenBank/DDBJ whole genome shotgun (WGS) entry which is preliminary data.</text>
</comment>
<protein>
    <recommendedName>
        <fullName evidence="10">Major facilitator superfamily (MFS) profile domain-containing protein</fullName>
    </recommendedName>
</protein>
<feature type="transmembrane region" description="Helical" evidence="7">
    <location>
        <begin position="182"/>
        <end position="204"/>
    </location>
</feature>
<evidence type="ECO:0000256" key="3">
    <source>
        <dbReference type="ARBA" id="ARBA00022692"/>
    </source>
</evidence>
<dbReference type="OrthoDB" id="196650at2759"/>
<dbReference type="PANTHER" id="PTHR23504">
    <property type="entry name" value="MAJOR FACILITATOR SUPERFAMILY DOMAIN-CONTAINING PROTEIN 10"/>
    <property type="match status" value="1"/>
</dbReference>
<gene>
    <name evidence="8" type="ORF">BB560_007045</name>
</gene>
<dbReference type="PANTHER" id="PTHR23504:SF31">
    <property type="entry name" value="MAJOR FACILITATOR SUPERFAMILY DOMAIN-CONTAINING PROTEIN 10"/>
    <property type="match status" value="1"/>
</dbReference>
<feature type="transmembrane region" description="Helical" evidence="7">
    <location>
        <begin position="29"/>
        <end position="48"/>
    </location>
</feature>
<feature type="transmembrane region" description="Helical" evidence="7">
    <location>
        <begin position="118"/>
        <end position="142"/>
    </location>
</feature>
<sequence length="505" mass="55710">MPESKSTSTSTLTNSKPGLKKGPKQILKIVIWSLVIDILAFTCILPLLPKTIESYRALENYESNTLLARILIYMQTLREIQVDLVNWLHPFLSFQKVEMAKVSESADIVLLGGMLGSLYSILQCIVAPIFGNIAWTVMWLFADNFTKFLVARVVAGLCEANLQLSTTIISDISKPESRTKQMAYVGISFSIGFTFGPAIGAYFASMGSDIFDLKKILGYFGISANLAPFSNAALFSLVLLIFETIYVYKELPETMGYFSSDASDSENDEKATHETGAKSKNGLSDKLALRGQETEKSKSTIKRVCMVYFGYMLVFSGMEYTLTFLMHNMFSYSNKQQGAFLGTIGLFAAIFQGFYLRRFVSKIGERAMVLQGFVGCIIGMFSVVLMASYSSKTYLNGVILGFSFASAIVTTTMNSIITLINAEGVLERKQQSGNKLVDSTTKSNPDSPSTYASRLGDFRSYGQLGRAFGPGIVSFVYWLFGPTVCYFVGALSVALFTLFLSRIKL</sequence>
<comment type="subcellular location">
    <subcellularLocation>
        <location evidence="1">Membrane</location>
        <topology evidence="1">Multi-pass membrane protein</topology>
    </subcellularLocation>
</comment>
<organism evidence="8 9">
    <name type="scientific">Smittium megazygosporum</name>
    <dbReference type="NCBI Taxonomy" id="133381"/>
    <lineage>
        <taxon>Eukaryota</taxon>
        <taxon>Fungi</taxon>
        <taxon>Fungi incertae sedis</taxon>
        <taxon>Zoopagomycota</taxon>
        <taxon>Kickxellomycotina</taxon>
        <taxon>Harpellomycetes</taxon>
        <taxon>Harpellales</taxon>
        <taxon>Legeriomycetaceae</taxon>
        <taxon>Smittium</taxon>
    </lineage>
</organism>
<dbReference type="InterPro" id="IPR036259">
    <property type="entry name" value="MFS_trans_sf"/>
</dbReference>
<dbReference type="Gene3D" id="1.20.1250.20">
    <property type="entry name" value="MFS general substrate transporter like domains"/>
    <property type="match status" value="1"/>
</dbReference>
<dbReference type="GO" id="GO:0022857">
    <property type="term" value="F:transmembrane transporter activity"/>
    <property type="evidence" value="ECO:0007669"/>
    <property type="project" value="InterPro"/>
</dbReference>
<evidence type="ECO:0008006" key="10">
    <source>
        <dbReference type="Google" id="ProtNLM"/>
    </source>
</evidence>
<keyword evidence="9" id="KW-1185">Reference proteome</keyword>
<keyword evidence="3 7" id="KW-0812">Transmembrane</keyword>
<accession>A0A2T9XZ63</accession>
<dbReference type="GO" id="GO:0016020">
    <property type="term" value="C:membrane"/>
    <property type="evidence" value="ECO:0007669"/>
    <property type="project" value="UniProtKB-SubCell"/>
</dbReference>
<evidence type="ECO:0000256" key="5">
    <source>
        <dbReference type="ARBA" id="ARBA00023136"/>
    </source>
</evidence>
<dbReference type="AlphaFoldDB" id="A0A2T9XZ63"/>
<feature type="transmembrane region" description="Helical" evidence="7">
    <location>
        <begin position="486"/>
        <end position="503"/>
    </location>
</feature>
<keyword evidence="5 7" id="KW-0472">Membrane</keyword>
<feature type="transmembrane region" description="Helical" evidence="7">
    <location>
        <begin position="395"/>
        <end position="420"/>
    </location>
</feature>
<dbReference type="EMBL" id="MBFS01003675">
    <property type="protein sequence ID" value="PVU85367.1"/>
    <property type="molecule type" value="Genomic_DNA"/>
</dbReference>
<feature type="compositionally biased region" description="Low complexity" evidence="6">
    <location>
        <begin position="1"/>
        <end position="16"/>
    </location>
</feature>
<reference evidence="8 9" key="1">
    <citation type="journal article" date="2018" name="MBio">
        <title>Comparative Genomics Reveals the Core Gene Toolbox for the Fungus-Insect Symbiosis.</title>
        <authorList>
            <person name="Wang Y."/>
            <person name="Stata M."/>
            <person name="Wang W."/>
            <person name="Stajich J.E."/>
            <person name="White M.M."/>
            <person name="Moncalvo J.M."/>
        </authorList>
    </citation>
    <scope>NUCLEOTIDE SEQUENCE [LARGE SCALE GENOMIC DNA]</scope>
    <source>
        <strain evidence="8 9">SC-DP-2</strain>
    </source>
</reference>
<proteinExistence type="predicted"/>
<feature type="transmembrane region" description="Helical" evidence="7">
    <location>
        <begin position="216"/>
        <end position="242"/>
    </location>
</feature>
<evidence type="ECO:0000256" key="1">
    <source>
        <dbReference type="ARBA" id="ARBA00004141"/>
    </source>
</evidence>
<evidence type="ECO:0000256" key="2">
    <source>
        <dbReference type="ARBA" id="ARBA00022448"/>
    </source>
</evidence>
<feature type="transmembrane region" description="Helical" evidence="7">
    <location>
        <begin position="368"/>
        <end position="389"/>
    </location>
</feature>
<feature type="region of interest" description="Disordered" evidence="6">
    <location>
        <begin position="1"/>
        <end position="20"/>
    </location>
</feature>
<evidence type="ECO:0000313" key="8">
    <source>
        <dbReference type="EMBL" id="PVU85367.1"/>
    </source>
</evidence>
<dbReference type="InterPro" id="IPR011701">
    <property type="entry name" value="MFS"/>
</dbReference>
<dbReference type="Proteomes" id="UP000245609">
    <property type="component" value="Unassembled WGS sequence"/>
</dbReference>